<dbReference type="SUPFAM" id="SSF55874">
    <property type="entry name" value="ATPase domain of HSP90 chaperone/DNA topoisomerase II/histidine kinase"/>
    <property type="match status" value="1"/>
</dbReference>
<dbReference type="EMBL" id="PJOS01000154">
    <property type="protein sequence ID" value="PKT67678.1"/>
    <property type="molecule type" value="Genomic_DNA"/>
</dbReference>
<keyword evidence="4" id="KW-1185">Reference proteome</keyword>
<dbReference type="RefSeq" id="WP_162684381.1">
    <property type="nucleotide sequence ID" value="NZ_KZ626992.1"/>
</dbReference>
<evidence type="ECO:0000313" key="4">
    <source>
        <dbReference type="Proteomes" id="UP000236178"/>
    </source>
</evidence>
<accession>A0A2I0SCI9</accession>
<dbReference type="AlphaFoldDB" id="A0A2I0SCI9"/>
<evidence type="ECO:0000259" key="2">
    <source>
        <dbReference type="Pfam" id="PF13581"/>
    </source>
</evidence>
<evidence type="ECO:0000256" key="1">
    <source>
        <dbReference type="ARBA" id="ARBA00022527"/>
    </source>
</evidence>
<feature type="non-terminal residue" evidence="3">
    <location>
        <position position="1"/>
    </location>
</feature>
<dbReference type="InterPro" id="IPR036890">
    <property type="entry name" value="HATPase_C_sf"/>
</dbReference>
<dbReference type="InterPro" id="IPR050267">
    <property type="entry name" value="Anti-sigma-factor_SerPK"/>
</dbReference>
<dbReference type="InterPro" id="IPR003594">
    <property type="entry name" value="HATPase_dom"/>
</dbReference>
<dbReference type="FunFam" id="3.30.565.10:FF:000028">
    <property type="entry name" value="PAS sensor protein"/>
    <property type="match status" value="1"/>
</dbReference>
<sequence>LTMTTELVVSELVTNAIRYAVPPIRLRLLCDTRLTCEVSDASSTAPRLRHARSTDEGGRGLFLVAQLSHRWGARHTAEGKIIWAEQEIP</sequence>
<dbReference type="PANTHER" id="PTHR35526">
    <property type="entry name" value="ANTI-SIGMA-F FACTOR RSBW-RELATED"/>
    <property type="match status" value="1"/>
</dbReference>
<keyword evidence="1" id="KW-0723">Serine/threonine-protein kinase</keyword>
<organism evidence="3 4">
    <name type="scientific">Streptomyces populi</name>
    <dbReference type="NCBI Taxonomy" id="2058924"/>
    <lineage>
        <taxon>Bacteria</taxon>
        <taxon>Bacillati</taxon>
        <taxon>Actinomycetota</taxon>
        <taxon>Actinomycetes</taxon>
        <taxon>Kitasatosporales</taxon>
        <taxon>Streptomycetaceae</taxon>
        <taxon>Streptomyces</taxon>
    </lineage>
</organism>
<feature type="domain" description="Histidine kinase/HSP90-like ATPase" evidence="2">
    <location>
        <begin position="5"/>
        <end position="83"/>
    </location>
</feature>
<dbReference type="GO" id="GO:0004674">
    <property type="term" value="F:protein serine/threonine kinase activity"/>
    <property type="evidence" value="ECO:0007669"/>
    <property type="project" value="UniProtKB-KW"/>
</dbReference>
<keyword evidence="1" id="KW-0808">Transferase</keyword>
<protein>
    <submittedName>
        <fullName evidence="3">Protein phosphatase</fullName>
    </submittedName>
</protein>
<comment type="caution">
    <text evidence="3">The sequence shown here is derived from an EMBL/GenBank/DDBJ whole genome shotgun (WGS) entry which is preliminary data.</text>
</comment>
<reference evidence="3 4" key="1">
    <citation type="submission" date="2017-12" db="EMBL/GenBank/DDBJ databases">
        <title>Streptomyces populusis sp. nov., a novel endophytic actinobacterium isolated from stems of Populus adenopoda Maxim.</title>
        <authorList>
            <person name="Wang Z."/>
        </authorList>
    </citation>
    <scope>NUCLEOTIDE SEQUENCE [LARGE SCALE GENOMIC DNA]</scope>
    <source>
        <strain evidence="3 4">A249</strain>
    </source>
</reference>
<dbReference type="Proteomes" id="UP000236178">
    <property type="component" value="Unassembled WGS sequence"/>
</dbReference>
<dbReference type="Gene3D" id="3.30.565.10">
    <property type="entry name" value="Histidine kinase-like ATPase, C-terminal domain"/>
    <property type="match status" value="1"/>
</dbReference>
<dbReference type="PANTHER" id="PTHR35526:SF3">
    <property type="entry name" value="ANTI-SIGMA-F FACTOR RSBW"/>
    <property type="match status" value="1"/>
</dbReference>
<proteinExistence type="predicted"/>
<gene>
    <name evidence="3" type="ORF">CW362_39105</name>
</gene>
<evidence type="ECO:0000313" key="3">
    <source>
        <dbReference type="EMBL" id="PKT67678.1"/>
    </source>
</evidence>
<dbReference type="CDD" id="cd16936">
    <property type="entry name" value="HATPase_RsbW-like"/>
    <property type="match status" value="1"/>
</dbReference>
<keyword evidence="1" id="KW-0418">Kinase</keyword>
<name>A0A2I0SCI9_9ACTN</name>
<dbReference type="Pfam" id="PF13581">
    <property type="entry name" value="HATPase_c_2"/>
    <property type="match status" value="1"/>
</dbReference>